<dbReference type="AlphaFoldDB" id="Q5SN55"/>
<accession>Q5SN55</accession>
<sequence length="271" mass="29317">MACISAYSGASQREKRPIKNGGNGGRRRQRPREPGAFLLRRGSDRGRGGGGGGEAGAREAREGDMSDFDLDEESGLAPMRFTDDTAYTPPARALRFLCDMINVLAIRVIVPSYPDFDFGCVMTTTTMIQDAQLIASEVTLPTLASILFHELHYFEVDLKMKDDRRGHADKQLSKGLLVLDGVQPAPKIEQYADCGSNFKSLALPSSSIRLCTVHVASELCTSTNAECTIQDSIVLHDSNFPAAGVVAADGNGHSIPLLRRVMAVSLDEMLV</sequence>
<feature type="region of interest" description="Disordered" evidence="1">
    <location>
        <begin position="1"/>
        <end position="69"/>
    </location>
</feature>
<evidence type="ECO:0000259" key="2">
    <source>
        <dbReference type="Pfam" id="PF20241"/>
    </source>
</evidence>
<name>Q5SN55_ORYSJ</name>
<evidence type="ECO:0000256" key="1">
    <source>
        <dbReference type="SAM" id="MobiDB-lite"/>
    </source>
</evidence>
<dbReference type="PANTHER" id="PTHR33065:SF206">
    <property type="entry name" value="OS12G0619700 PROTEIN"/>
    <property type="match status" value="1"/>
</dbReference>
<feature type="domain" description="DUF6598" evidence="2">
    <location>
        <begin position="132"/>
        <end position="270"/>
    </location>
</feature>
<dbReference type="InterPro" id="IPR046533">
    <property type="entry name" value="DUF6598"/>
</dbReference>
<gene>
    <name evidence="3" type="primary">P0003E08.11</name>
</gene>
<organism evidence="3">
    <name type="scientific">Oryza sativa subsp. japonica</name>
    <name type="common">Rice</name>
    <dbReference type="NCBI Taxonomy" id="39947"/>
    <lineage>
        <taxon>Eukaryota</taxon>
        <taxon>Viridiplantae</taxon>
        <taxon>Streptophyta</taxon>
        <taxon>Embryophyta</taxon>
        <taxon>Tracheophyta</taxon>
        <taxon>Spermatophyta</taxon>
        <taxon>Magnoliopsida</taxon>
        <taxon>Liliopsida</taxon>
        <taxon>Poales</taxon>
        <taxon>Poaceae</taxon>
        <taxon>BOP clade</taxon>
        <taxon>Oryzoideae</taxon>
        <taxon>Oryzeae</taxon>
        <taxon>Oryzinae</taxon>
        <taxon>Oryza</taxon>
        <taxon>Oryza sativa</taxon>
    </lineage>
</organism>
<dbReference type="EMBL" id="AP003222">
    <property type="protein sequence ID" value="BAD72345.1"/>
    <property type="molecule type" value="Genomic_DNA"/>
</dbReference>
<dbReference type="Proteomes" id="UP000817658">
    <property type="component" value="Chromosome 1"/>
</dbReference>
<proteinExistence type="predicted"/>
<evidence type="ECO:0000313" key="3">
    <source>
        <dbReference type="EMBL" id="BAD72345.1"/>
    </source>
</evidence>
<dbReference type="PANTHER" id="PTHR33065">
    <property type="entry name" value="OS07G0486400 PROTEIN"/>
    <property type="match status" value="1"/>
</dbReference>
<protein>
    <recommendedName>
        <fullName evidence="2">DUF6598 domain-containing protein</fullName>
    </recommendedName>
</protein>
<reference evidence="3" key="1">
    <citation type="journal article" date="2002" name="Nature">
        <title>The genome sequence and structure of rice chromosome 1.</title>
        <authorList>
            <person name="Sasaki T."/>
            <person name="Matsumoto T."/>
            <person name="Yamamoto K."/>
            <person name="Sakata K."/>
            <person name="Baba T."/>
            <person name="Katayose Y."/>
            <person name="Wu J."/>
            <person name="Niimura Y."/>
            <person name="Cheng Z."/>
            <person name="Nagamura Y."/>
            <person name="Antonio B.A."/>
            <person name="Kanamori H."/>
            <person name="Hosokawa S."/>
            <person name="Masukawa M."/>
            <person name="Arikawa K."/>
            <person name="Chiden Y."/>
            <person name="Hayashi M."/>
            <person name="Okamoto M."/>
            <person name="Ando T."/>
            <person name="Aoki H."/>
            <person name="Arita K."/>
            <person name="Hamada M."/>
            <person name="Harada C."/>
            <person name="Hijishita S."/>
            <person name="Honda M."/>
            <person name="Ichikawa Y."/>
            <person name="Idonuma A."/>
            <person name="Iijima M."/>
            <person name="Ikeda M."/>
            <person name="Ikeno M."/>
            <person name="Itoh S."/>
            <person name="Itoh T."/>
            <person name="Itoh Y."/>
            <person name="Itoh Y."/>
            <person name="Iwabuchi A."/>
            <person name="Kamiya K."/>
            <person name="Karasawa W."/>
            <person name="Katagiri S."/>
            <person name="Kikuta A."/>
            <person name="Kobayashi N."/>
            <person name="Kono I."/>
            <person name="Machita K."/>
            <person name="Maehara T."/>
            <person name="Mizuno H."/>
            <person name="Mizubayashi T."/>
            <person name="Mukai Y."/>
            <person name="Nagasaki H."/>
            <person name="Nakashima M."/>
            <person name="Nakama Y."/>
            <person name="Nakamichi Y."/>
            <person name="Nakamura M."/>
            <person name="Namiki N."/>
            <person name="Negishi M."/>
            <person name="Ohta I."/>
            <person name="Ono N."/>
            <person name="Saji S."/>
            <person name="Sakai K."/>
            <person name="Shibata M."/>
            <person name="Shimokawa T."/>
            <person name="Shomura A."/>
            <person name="Song J."/>
            <person name="Takazaki Y."/>
            <person name="Terasawa K."/>
            <person name="Tsuji K."/>
            <person name="Waki K."/>
            <person name="Yamagata H."/>
            <person name="Yamane H."/>
            <person name="Yoshiki S."/>
            <person name="Yoshihara R."/>
            <person name="Yukawa K."/>
            <person name="Zhong H."/>
            <person name="Iwama H."/>
            <person name="Endo T."/>
            <person name="Ito H."/>
            <person name="Hahn J.H."/>
            <person name="Kim H.I."/>
            <person name="Eun M.Y."/>
            <person name="Yano M."/>
            <person name="Jiang J."/>
            <person name="Gojobori T."/>
        </authorList>
    </citation>
    <scope>NUCLEOTIDE SEQUENCE [LARGE SCALE GENOMIC DNA]</scope>
</reference>
<dbReference type="Pfam" id="PF20241">
    <property type="entry name" value="DUF6598"/>
    <property type="match status" value="1"/>
</dbReference>